<feature type="repeat" description="PPR" evidence="3">
    <location>
        <begin position="188"/>
        <end position="222"/>
    </location>
</feature>
<protein>
    <recommendedName>
        <fullName evidence="4">DYW domain-containing protein</fullName>
    </recommendedName>
</protein>
<dbReference type="EnsemblPlants" id="Solyc07g021450.2.1">
    <property type="protein sequence ID" value="Solyc07g021450.2.1"/>
    <property type="gene ID" value="Solyc07g021450.2"/>
</dbReference>
<evidence type="ECO:0000313" key="5">
    <source>
        <dbReference type="EnsemblPlants" id="Solyc07g021450.2.1"/>
    </source>
</evidence>
<dbReference type="InterPro" id="IPR032867">
    <property type="entry name" value="DYW_dom"/>
</dbReference>
<proteinExistence type="inferred from homology"/>
<feature type="repeat" description="PPR" evidence="3">
    <location>
        <begin position="290"/>
        <end position="324"/>
    </location>
</feature>
<dbReference type="Gene3D" id="1.25.40.10">
    <property type="entry name" value="Tetratricopeptide repeat domain"/>
    <property type="match status" value="2"/>
</dbReference>
<dbReference type="PROSITE" id="PS51375">
    <property type="entry name" value="PPR"/>
    <property type="match status" value="2"/>
</dbReference>
<reference evidence="5" key="1">
    <citation type="journal article" date="2012" name="Nature">
        <title>The tomato genome sequence provides insights into fleshy fruit evolution.</title>
        <authorList>
            <consortium name="Tomato Genome Consortium"/>
        </authorList>
    </citation>
    <scope>NUCLEOTIDE SEQUENCE [LARGE SCALE GENOMIC DNA]</scope>
    <source>
        <strain evidence="5">cv. Heinz 1706</strain>
    </source>
</reference>
<feature type="domain" description="DYW" evidence="4">
    <location>
        <begin position="469"/>
        <end position="556"/>
    </location>
</feature>
<dbReference type="GO" id="GO:0008270">
    <property type="term" value="F:zinc ion binding"/>
    <property type="evidence" value="ECO:0007669"/>
    <property type="project" value="InterPro"/>
</dbReference>
<dbReference type="AlphaFoldDB" id="A0A3Q7I3F6"/>
<evidence type="ECO:0000256" key="3">
    <source>
        <dbReference type="PROSITE-ProRule" id="PRU00708"/>
    </source>
</evidence>
<sequence>MSRAEKRCLSLLSYFKTLGNLNQIHAFVYKSGLDSDAIDYARRLLIHYPNSDAFMYSTLIRGESESNSPKSSSFSFAFVLKAAANLQCLTTGFHLHCQAMTRGISMYAECGFVEFSWKVFVQIPQPNVVAWNPILTPYLRGSDVSGADKVFGLMPFRNLTTWNVILARYTKARELERAEGLFLQMPSRDISWSTIIVGFSHNGYFDEAIRVFRELVESESKPNEVILTGALSACAQAGAFKFGMVLHAYIEKVGLVWLTSVNNALLDTYSKCGNVLMARLVFERMLGKKTIVSWTSMIAGFAMQGYGAEVIKYFHEMEESGTRPDGHYGCMVDLYGRAGQLHKAYDFVFQMPVPPNAVIWRALLGACSFFGDIKMAVQVKERLSEVDPDNFGYHVLLSNIYAFVGKWKDVSMVRRSMTEKNLKKIPSWSTIEIDKVMYNFVAGDKRNEITEEAYNKLSEIMLKLKVKGGYIPEVGSVLHDIEEEEKEDIVSEHSEKLIVAFGMTRLCKVSTIRIVKNLRVCKDCHSFMKLISEVYGLEIVVRDRSRFHSIKEGLCSYFLDKHVECKQKTHILDDMESSILAIEMKENGKEVVKHVCQLIDLEKATASSSLQIYWYVI</sequence>
<organism evidence="5">
    <name type="scientific">Solanum lycopersicum</name>
    <name type="common">Tomato</name>
    <name type="synonym">Lycopersicon esculentum</name>
    <dbReference type="NCBI Taxonomy" id="4081"/>
    <lineage>
        <taxon>Eukaryota</taxon>
        <taxon>Viridiplantae</taxon>
        <taxon>Streptophyta</taxon>
        <taxon>Embryophyta</taxon>
        <taxon>Tracheophyta</taxon>
        <taxon>Spermatophyta</taxon>
        <taxon>Magnoliopsida</taxon>
        <taxon>eudicotyledons</taxon>
        <taxon>Gunneridae</taxon>
        <taxon>Pentapetalae</taxon>
        <taxon>asterids</taxon>
        <taxon>lamiids</taxon>
        <taxon>Solanales</taxon>
        <taxon>Solanaceae</taxon>
        <taxon>Solanoideae</taxon>
        <taxon>Solaneae</taxon>
        <taxon>Solanum</taxon>
        <taxon>Solanum subgen. Lycopersicon</taxon>
    </lineage>
</organism>
<dbReference type="GO" id="GO:0099402">
    <property type="term" value="P:plant organ development"/>
    <property type="evidence" value="ECO:0007669"/>
    <property type="project" value="UniProtKB-ARBA"/>
</dbReference>
<evidence type="ECO:0000256" key="2">
    <source>
        <dbReference type="ARBA" id="ARBA00022737"/>
    </source>
</evidence>
<dbReference type="SUPFAM" id="SSF48452">
    <property type="entry name" value="TPR-like"/>
    <property type="match status" value="1"/>
</dbReference>
<name>A0A3Q7I3F6_SOLLC</name>
<dbReference type="InParanoid" id="A0A3Q7I3F6"/>
<dbReference type="FunFam" id="1.25.40.10:FF:000158">
    <property type="entry name" value="pentatricopeptide repeat-containing protein At2g33680"/>
    <property type="match status" value="1"/>
</dbReference>
<evidence type="ECO:0000313" key="6">
    <source>
        <dbReference type="Proteomes" id="UP000004994"/>
    </source>
</evidence>
<dbReference type="FunCoup" id="A0A3Q7I3F6">
    <property type="interactions" value="123"/>
</dbReference>
<dbReference type="NCBIfam" id="TIGR00756">
    <property type="entry name" value="PPR"/>
    <property type="match status" value="3"/>
</dbReference>
<dbReference type="PANTHER" id="PTHR47926">
    <property type="entry name" value="PENTATRICOPEPTIDE REPEAT-CONTAINING PROTEIN"/>
    <property type="match status" value="1"/>
</dbReference>
<dbReference type="Pfam" id="PF14432">
    <property type="entry name" value="DYW_deaminase"/>
    <property type="match status" value="1"/>
</dbReference>
<accession>A0A3Q7I3F6</accession>
<dbReference type="InterPro" id="IPR002885">
    <property type="entry name" value="PPR_rpt"/>
</dbReference>
<dbReference type="Pfam" id="PF01535">
    <property type="entry name" value="PPR"/>
    <property type="match status" value="5"/>
</dbReference>
<keyword evidence="2" id="KW-0677">Repeat</keyword>
<dbReference type="Gramene" id="Solyc07g021450.2.1">
    <property type="protein sequence ID" value="Solyc07g021450.2.1"/>
    <property type="gene ID" value="Solyc07g021450.2"/>
</dbReference>
<dbReference type="GO" id="GO:0003723">
    <property type="term" value="F:RNA binding"/>
    <property type="evidence" value="ECO:0007669"/>
    <property type="project" value="InterPro"/>
</dbReference>
<reference evidence="5" key="2">
    <citation type="submission" date="2019-01" db="UniProtKB">
        <authorList>
            <consortium name="EnsemblPlants"/>
        </authorList>
    </citation>
    <scope>IDENTIFICATION</scope>
    <source>
        <strain evidence="5">cv. Heinz 1706</strain>
    </source>
</reference>
<evidence type="ECO:0000256" key="1">
    <source>
        <dbReference type="ARBA" id="ARBA00006643"/>
    </source>
</evidence>
<dbReference type="Pfam" id="PF20431">
    <property type="entry name" value="E_motif"/>
    <property type="match status" value="1"/>
</dbReference>
<dbReference type="PaxDb" id="4081-Solyc07g021450.1.1"/>
<dbReference type="InterPro" id="IPR011990">
    <property type="entry name" value="TPR-like_helical_dom_sf"/>
</dbReference>
<evidence type="ECO:0000259" key="4">
    <source>
        <dbReference type="Pfam" id="PF14432"/>
    </source>
</evidence>
<dbReference type="InterPro" id="IPR046960">
    <property type="entry name" value="PPR_At4g14850-like_plant"/>
</dbReference>
<dbReference type="GO" id="GO:0009451">
    <property type="term" value="P:RNA modification"/>
    <property type="evidence" value="ECO:0007669"/>
    <property type="project" value="InterPro"/>
</dbReference>
<keyword evidence="6" id="KW-1185">Reference proteome</keyword>
<comment type="similarity">
    <text evidence="1">Belongs to the PPR family. PCMP-H subfamily.</text>
</comment>
<dbReference type="PANTHER" id="PTHR47926:SF411">
    <property type="entry name" value="PENTATRICOPEPTIDE REPEAT-CONTAINING PROTEIN"/>
    <property type="match status" value="1"/>
</dbReference>
<dbReference type="Proteomes" id="UP000004994">
    <property type="component" value="Chromosome 7"/>
</dbReference>
<dbReference type="InterPro" id="IPR046848">
    <property type="entry name" value="E_motif"/>
</dbReference>